<accession>A0A382ZUK4</accession>
<protein>
    <submittedName>
        <fullName evidence="2">Uncharacterized protein</fullName>
    </submittedName>
</protein>
<feature type="region of interest" description="Disordered" evidence="1">
    <location>
        <begin position="58"/>
        <end position="97"/>
    </location>
</feature>
<feature type="compositionally biased region" description="Basic and acidic residues" evidence="1">
    <location>
        <begin position="59"/>
        <end position="97"/>
    </location>
</feature>
<dbReference type="AlphaFoldDB" id="A0A382ZUK4"/>
<dbReference type="EMBL" id="UINC01186787">
    <property type="protein sequence ID" value="SVD99174.1"/>
    <property type="molecule type" value="Genomic_DNA"/>
</dbReference>
<reference evidence="2" key="1">
    <citation type="submission" date="2018-05" db="EMBL/GenBank/DDBJ databases">
        <authorList>
            <person name="Lanie J.A."/>
            <person name="Ng W.-L."/>
            <person name="Kazmierczak K.M."/>
            <person name="Andrzejewski T.M."/>
            <person name="Davidsen T.M."/>
            <person name="Wayne K.J."/>
            <person name="Tettelin H."/>
            <person name="Glass J.I."/>
            <person name="Rusch D."/>
            <person name="Podicherti R."/>
            <person name="Tsui H.-C.T."/>
            <person name="Winkler M.E."/>
        </authorList>
    </citation>
    <scope>NUCLEOTIDE SEQUENCE</scope>
</reference>
<evidence type="ECO:0000313" key="2">
    <source>
        <dbReference type="EMBL" id="SVD99174.1"/>
    </source>
</evidence>
<evidence type="ECO:0000256" key="1">
    <source>
        <dbReference type="SAM" id="MobiDB-lite"/>
    </source>
</evidence>
<organism evidence="2">
    <name type="scientific">marine metagenome</name>
    <dbReference type="NCBI Taxonomy" id="408172"/>
    <lineage>
        <taxon>unclassified sequences</taxon>
        <taxon>metagenomes</taxon>
        <taxon>ecological metagenomes</taxon>
    </lineage>
</organism>
<proteinExistence type="predicted"/>
<feature type="non-terminal residue" evidence="2">
    <location>
        <position position="172"/>
    </location>
</feature>
<name>A0A382ZUK4_9ZZZZ</name>
<sequence length="172" mass="19284">MRYGILLLTLIILSGSFGFSSAEGKGFEGGFPEGSGLDKYRIGNLGKKREPDQEIQYDLSKEKSSNEEKQEIQFDQFERREEKSFNNQKASEDSESSKIRFRGLSGTYTSDFQEATSSTSTIIWDRLGIGQSVFKLKTSISGDTYELENTLIELSYTFGDEFTLTLGGRSVT</sequence>
<gene>
    <name evidence="2" type="ORF">METZ01_LOCUS452028</name>
</gene>